<keyword evidence="2" id="KW-1185">Reference proteome</keyword>
<name>A0AA88M7J0_TACVA</name>
<accession>A0AA88M7J0</accession>
<comment type="caution">
    <text evidence="1">The sequence shown here is derived from an EMBL/GenBank/DDBJ whole genome shotgun (WGS) entry which is preliminary data.</text>
</comment>
<proteinExistence type="predicted"/>
<organism evidence="1 2">
    <name type="scientific">Tachysurus vachellii</name>
    <name type="common">Darkbarbel catfish</name>
    <name type="synonym">Pelteobagrus vachellii</name>
    <dbReference type="NCBI Taxonomy" id="175792"/>
    <lineage>
        <taxon>Eukaryota</taxon>
        <taxon>Metazoa</taxon>
        <taxon>Chordata</taxon>
        <taxon>Craniata</taxon>
        <taxon>Vertebrata</taxon>
        <taxon>Euteleostomi</taxon>
        <taxon>Actinopterygii</taxon>
        <taxon>Neopterygii</taxon>
        <taxon>Teleostei</taxon>
        <taxon>Ostariophysi</taxon>
        <taxon>Siluriformes</taxon>
        <taxon>Bagridae</taxon>
        <taxon>Tachysurus</taxon>
    </lineage>
</organism>
<dbReference type="AlphaFoldDB" id="A0AA88M7J0"/>
<sequence>MTRGYCVISDTHATSLPLTSDTQERNLTTSCSEKQTINVQSPSVFVCDLLRHVATREMQGTWQLLPFSPPQRQSRALANPAVIHQQHYDRCK</sequence>
<reference evidence="1" key="1">
    <citation type="submission" date="2023-08" db="EMBL/GenBank/DDBJ databases">
        <title>Pelteobagrus vachellii genome.</title>
        <authorList>
            <person name="Liu H."/>
        </authorList>
    </citation>
    <scope>NUCLEOTIDE SEQUENCE</scope>
    <source>
        <strain evidence="1">PRFRI_2022a</strain>
        <tissue evidence="1">Muscle</tissue>
    </source>
</reference>
<evidence type="ECO:0000313" key="2">
    <source>
        <dbReference type="Proteomes" id="UP001187315"/>
    </source>
</evidence>
<dbReference type="Proteomes" id="UP001187315">
    <property type="component" value="Unassembled WGS sequence"/>
</dbReference>
<protein>
    <submittedName>
        <fullName evidence="1">Uncharacterized protein</fullName>
    </submittedName>
</protein>
<gene>
    <name evidence="1" type="ORF">Q7C36_015854</name>
</gene>
<dbReference type="EMBL" id="JAVHJS010000016">
    <property type="protein sequence ID" value="KAK2832392.1"/>
    <property type="molecule type" value="Genomic_DNA"/>
</dbReference>
<evidence type="ECO:0000313" key="1">
    <source>
        <dbReference type="EMBL" id="KAK2832392.1"/>
    </source>
</evidence>